<evidence type="ECO:0000256" key="1">
    <source>
        <dbReference type="SAM" id="MobiDB-lite"/>
    </source>
</evidence>
<dbReference type="KEGG" id="ruv:EC9_20180"/>
<feature type="compositionally biased region" description="Basic and acidic residues" evidence="1">
    <location>
        <begin position="197"/>
        <end position="209"/>
    </location>
</feature>
<feature type="signal peptide" evidence="2">
    <location>
        <begin position="1"/>
        <end position="24"/>
    </location>
</feature>
<sequence precursor="true">MLVRSQNSLLVCAAIALFAAPVLAQPGGGRGGRGGGFGGGAGFGASKHLPVAGALRSEEVREEIELMPDQIEALKKLNDRENNRRGQDRPDFRNMSEEERGEFMAKMQKEREAQMEESNAMLEQILLPPQLDRLREIAIQMTGINALFSDYVTTELKITDAQKSKLTEAQTASQAKMREKMQEMFAGQGRGGNQGGERPDRDAMRAQVEELRKSVEGDLLAVLSTEQQANFEKLKGEKFELPERAFGGRGGEAGGRGGRPQRGGEGRGQRRGGDRQRPESSQE</sequence>
<evidence type="ECO:0008006" key="5">
    <source>
        <dbReference type="Google" id="ProtNLM"/>
    </source>
</evidence>
<accession>A0A517LYX9</accession>
<feature type="region of interest" description="Disordered" evidence="1">
    <location>
        <begin position="75"/>
        <end position="101"/>
    </location>
</feature>
<dbReference type="GO" id="GO:0042597">
    <property type="term" value="C:periplasmic space"/>
    <property type="evidence" value="ECO:0007669"/>
    <property type="project" value="InterPro"/>
</dbReference>
<keyword evidence="2" id="KW-0732">Signal</keyword>
<evidence type="ECO:0000313" key="3">
    <source>
        <dbReference type="EMBL" id="QDS87835.1"/>
    </source>
</evidence>
<dbReference type="Pfam" id="PF07813">
    <property type="entry name" value="LTXXQ"/>
    <property type="match status" value="1"/>
</dbReference>
<feature type="compositionally biased region" description="Gly residues" evidence="1">
    <location>
        <begin position="247"/>
        <end position="261"/>
    </location>
</feature>
<dbReference type="InterPro" id="IPR012899">
    <property type="entry name" value="LTXXQ"/>
</dbReference>
<protein>
    <recommendedName>
        <fullName evidence="5">Periplasmic repressor CpxP</fullName>
    </recommendedName>
</protein>
<proteinExistence type="predicted"/>
<feature type="region of interest" description="Disordered" evidence="1">
    <location>
        <begin position="231"/>
        <end position="283"/>
    </location>
</feature>
<reference evidence="3 4" key="1">
    <citation type="submission" date="2019-02" db="EMBL/GenBank/DDBJ databases">
        <title>Deep-cultivation of Planctomycetes and their phenomic and genomic characterization uncovers novel biology.</title>
        <authorList>
            <person name="Wiegand S."/>
            <person name="Jogler M."/>
            <person name="Boedeker C."/>
            <person name="Pinto D."/>
            <person name="Vollmers J."/>
            <person name="Rivas-Marin E."/>
            <person name="Kohn T."/>
            <person name="Peeters S.H."/>
            <person name="Heuer A."/>
            <person name="Rast P."/>
            <person name="Oberbeckmann S."/>
            <person name="Bunk B."/>
            <person name="Jeske O."/>
            <person name="Meyerdierks A."/>
            <person name="Storesund J.E."/>
            <person name="Kallscheuer N."/>
            <person name="Luecker S."/>
            <person name="Lage O.M."/>
            <person name="Pohl T."/>
            <person name="Merkel B.J."/>
            <person name="Hornburger P."/>
            <person name="Mueller R.-W."/>
            <person name="Bruemmer F."/>
            <person name="Labrenz M."/>
            <person name="Spormann A.M."/>
            <person name="Op den Camp H."/>
            <person name="Overmann J."/>
            <person name="Amann R."/>
            <person name="Jetten M.S.M."/>
            <person name="Mascher T."/>
            <person name="Medema M.H."/>
            <person name="Devos D.P."/>
            <person name="Kaster A.-K."/>
            <person name="Ovreas L."/>
            <person name="Rohde M."/>
            <person name="Galperin M.Y."/>
            <person name="Jogler C."/>
        </authorList>
    </citation>
    <scope>NUCLEOTIDE SEQUENCE [LARGE SCALE GENOMIC DNA]</scope>
    <source>
        <strain evidence="3 4">EC9</strain>
    </source>
</reference>
<dbReference type="Proteomes" id="UP000319557">
    <property type="component" value="Chromosome"/>
</dbReference>
<gene>
    <name evidence="3" type="ORF">EC9_20180</name>
</gene>
<dbReference type="EMBL" id="CP036261">
    <property type="protein sequence ID" value="QDS87835.1"/>
    <property type="molecule type" value="Genomic_DNA"/>
</dbReference>
<evidence type="ECO:0000313" key="4">
    <source>
        <dbReference type="Proteomes" id="UP000319557"/>
    </source>
</evidence>
<evidence type="ECO:0000256" key="2">
    <source>
        <dbReference type="SAM" id="SignalP"/>
    </source>
</evidence>
<keyword evidence="4" id="KW-1185">Reference proteome</keyword>
<dbReference type="AlphaFoldDB" id="A0A517LYX9"/>
<feature type="compositionally biased region" description="Basic and acidic residues" evidence="1">
    <location>
        <begin position="232"/>
        <end position="243"/>
    </location>
</feature>
<dbReference type="OrthoDB" id="269290at2"/>
<feature type="chain" id="PRO_5021839226" description="Periplasmic repressor CpxP" evidence="2">
    <location>
        <begin position="25"/>
        <end position="283"/>
    </location>
</feature>
<feature type="region of interest" description="Disordered" evidence="1">
    <location>
        <begin position="186"/>
        <end position="209"/>
    </location>
</feature>
<dbReference type="RefSeq" id="WP_145344459.1">
    <property type="nucleotide sequence ID" value="NZ_CP036261.1"/>
</dbReference>
<feature type="compositionally biased region" description="Basic and acidic residues" evidence="1">
    <location>
        <begin position="262"/>
        <end position="283"/>
    </location>
</feature>
<organism evidence="3 4">
    <name type="scientific">Rosistilla ulvae</name>
    <dbReference type="NCBI Taxonomy" id="1930277"/>
    <lineage>
        <taxon>Bacteria</taxon>
        <taxon>Pseudomonadati</taxon>
        <taxon>Planctomycetota</taxon>
        <taxon>Planctomycetia</taxon>
        <taxon>Pirellulales</taxon>
        <taxon>Pirellulaceae</taxon>
        <taxon>Rosistilla</taxon>
    </lineage>
</organism>
<name>A0A517LYX9_9BACT</name>